<evidence type="ECO:0000256" key="2">
    <source>
        <dbReference type="ARBA" id="ARBA00009773"/>
    </source>
</evidence>
<proteinExistence type="inferred from homology"/>
<dbReference type="EMBL" id="VJZT01000007">
    <property type="protein sequence ID" value="TRX39720.1"/>
    <property type="molecule type" value="Genomic_DNA"/>
</dbReference>
<evidence type="ECO:0000256" key="8">
    <source>
        <dbReference type="SAM" id="Phobius"/>
    </source>
</evidence>
<reference evidence="9 10" key="1">
    <citation type="submission" date="2019-07" db="EMBL/GenBank/DDBJ databases">
        <title>Novel species of Flavobacterium.</title>
        <authorList>
            <person name="Liu Q."/>
            <person name="Xin Y.-H."/>
        </authorList>
    </citation>
    <scope>NUCLEOTIDE SEQUENCE [LARGE SCALE GENOMIC DNA]</scope>
    <source>
        <strain evidence="9 10">LB1R34</strain>
    </source>
</reference>
<gene>
    <name evidence="9" type="ORF">FNW21_08425</name>
</gene>
<name>A0A553E419_9FLAO</name>
<dbReference type="PANTHER" id="PTHR21716:SF67">
    <property type="entry name" value="TRANSPORT PROTEIN YDIK-RELATED"/>
    <property type="match status" value="1"/>
</dbReference>
<keyword evidence="4" id="KW-1003">Cell membrane</keyword>
<organism evidence="9 10">
    <name type="scientific">Flavobacterium restrictum</name>
    <dbReference type="NCBI Taxonomy" id="2594428"/>
    <lineage>
        <taxon>Bacteria</taxon>
        <taxon>Pseudomonadati</taxon>
        <taxon>Bacteroidota</taxon>
        <taxon>Flavobacteriia</taxon>
        <taxon>Flavobacteriales</taxon>
        <taxon>Flavobacteriaceae</taxon>
        <taxon>Flavobacterium</taxon>
    </lineage>
</organism>
<evidence type="ECO:0000313" key="9">
    <source>
        <dbReference type="EMBL" id="TRX39720.1"/>
    </source>
</evidence>
<dbReference type="GO" id="GO:0005886">
    <property type="term" value="C:plasma membrane"/>
    <property type="evidence" value="ECO:0007669"/>
    <property type="project" value="UniProtKB-SubCell"/>
</dbReference>
<keyword evidence="10" id="KW-1185">Reference proteome</keyword>
<dbReference type="AlphaFoldDB" id="A0A553E419"/>
<feature type="transmembrane region" description="Helical" evidence="8">
    <location>
        <begin position="73"/>
        <end position="93"/>
    </location>
</feature>
<evidence type="ECO:0000256" key="6">
    <source>
        <dbReference type="ARBA" id="ARBA00022989"/>
    </source>
</evidence>
<dbReference type="PANTHER" id="PTHR21716">
    <property type="entry name" value="TRANSMEMBRANE PROTEIN"/>
    <property type="match status" value="1"/>
</dbReference>
<keyword evidence="3" id="KW-0813">Transport</keyword>
<protein>
    <submittedName>
        <fullName evidence="9">AI-2E family transporter</fullName>
    </submittedName>
</protein>
<accession>A0A553E419</accession>
<evidence type="ECO:0000256" key="4">
    <source>
        <dbReference type="ARBA" id="ARBA00022475"/>
    </source>
</evidence>
<dbReference type="InterPro" id="IPR002549">
    <property type="entry name" value="AI-2E-like"/>
</dbReference>
<dbReference type="OrthoDB" id="106838at2"/>
<feature type="transmembrane region" description="Helical" evidence="8">
    <location>
        <begin position="308"/>
        <end position="330"/>
    </location>
</feature>
<comment type="caution">
    <text evidence="9">The sequence shown here is derived from an EMBL/GenBank/DDBJ whole genome shotgun (WGS) entry which is preliminary data.</text>
</comment>
<dbReference type="Proteomes" id="UP000316371">
    <property type="component" value="Unassembled WGS sequence"/>
</dbReference>
<evidence type="ECO:0000256" key="7">
    <source>
        <dbReference type="ARBA" id="ARBA00023136"/>
    </source>
</evidence>
<keyword evidence="7 8" id="KW-0472">Membrane</keyword>
<evidence type="ECO:0000256" key="3">
    <source>
        <dbReference type="ARBA" id="ARBA00022448"/>
    </source>
</evidence>
<comment type="similarity">
    <text evidence="2">Belongs to the autoinducer-2 exporter (AI-2E) (TC 2.A.86) family.</text>
</comment>
<feature type="transmembrane region" description="Helical" evidence="8">
    <location>
        <begin position="161"/>
        <end position="189"/>
    </location>
</feature>
<evidence type="ECO:0000313" key="10">
    <source>
        <dbReference type="Proteomes" id="UP000316371"/>
    </source>
</evidence>
<keyword evidence="5 8" id="KW-0812">Transmembrane</keyword>
<comment type="subcellular location">
    <subcellularLocation>
        <location evidence="1">Cell membrane</location>
        <topology evidence="1">Multi-pass membrane protein</topology>
    </subcellularLocation>
</comment>
<feature type="transmembrane region" description="Helical" evidence="8">
    <location>
        <begin position="336"/>
        <end position="354"/>
    </location>
</feature>
<feature type="transmembrane region" description="Helical" evidence="8">
    <location>
        <begin position="230"/>
        <end position="263"/>
    </location>
</feature>
<evidence type="ECO:0000256" key="5">
    <source>
        <dbReference type="ARBA" id="ARBA00022692"/>
    </source>
</evidence>
<keyword evidence="6 8" id="KW-1133">Transmembrane helix</keyword>
<dbReference type="Pfam" id="PF01594">
    <property type="entry name" value="AI-2E_transport"/>
    <property type="match status" value="1"/>
</dbReference>
<feature type="transmembrane region" description="Helical" evidence="8">
    <location>
        <begin position="19"/>
        <end position="37"/>
    </location>
</feature>
<evidence type="ECO:0000256" key="1">
    <source>
        <dbReference type="ARBA" id="ARBA00004651"/>
    </source>
</evidence>
<feature type="transmembrane region" description="Helical" evidence="8">
    <location>
        <begin position="43"/>
        <end position="61"/>
    </location>
</feature>
<dbReference type="RefSeq" id="WP_144256296.1">
    <property type="nucleotide sequence ID" value="NZ_VJZT01000007.1"/>
</dbReference>
<sequence>MNPMNPVDSSPIPNKFDKIVDIIIRLGVLFVLLSWCFDILKPFILILIWAAVIAIALSPIYSAIVKIFRGKKVVPGIFLTLLLLSFLILPSVLVGESLYEGISHITEMYTEGQPLIPPPGATTANWPTIAKPIVDIWQSASDNWQDTMLQYSDQVTKVGTWLLNLFAGFGKGILEFIVSIIIAGVLLIYSESLQSVSQKIFLKLAGQNGEHFADVTVMTIRNVIKGFIGVAIIQSVMVGIAFFIAGVPFAGLWTVACLVLAIIQIGIGPIAIPVAIYMFSVSDTTTATILSIWLLITMLSDNILKPILLGRASPVPMLVVFLGAIGGFIYNGFLGLFLGAVVLTIGYKLFLIWLNTENQ</sequence>